<keyword evidence="2 6" id="KW-0812">Transmembrane</keyword>
<dbReference type="Pfam" id="PF03595">
    <property type="entry name" value="SLAC1"/>
    <property type="match status" value="1"/>
</dbReference>
<dbReference type="PANTHER" id="PTHR31162">
    <property type="entry name" value="MALIC ACID TRANSPORT PROTEIN-RELATED"/>
    <property type="match status" value="1"/>
</dbReference>
<name>G2X9Z4_VERDV</name>
<evidence type="ECO:0000256" key="2">
    <source>
        <dbReference type="ARBA" id="ARBA00022692"/>
    </source>
</evidence>
<dbReference type="EMBL" id="DS572709">
    <property type="protein sequence ID" value="EGY15733.1"/>
    <property type="molecule type" value="Genomic_DNA"/>
</dbReference>
<feature type="transmembrane region" description="Helical" evidence="6">
    <location>
        <begin position="364"/>
        <end position="386"/>
    </location>
</feature>
<dbReference type="InterPro" id="IPR038665">
    <property type="entry name" value="Voltage-dep_anion_channel_sf"/>
</dbReference>
<evidence type="ECO:0000313" key="7">
    <source>
        <dbReference type="EMBL" id="EGY15733.1"/>
    </source>
</evidence>
<evidence type="ECO:0000256" key="1">
    <source>
        <dbReference type="ARBA" id="ARBA00004141"/>
    </source>
</evidence>
<dbReference type="InterPro" id="IPR004695">
    <property type="entry name" value="SLAC1/Mae1/Ssu1/TehA"/>
</dbReference>
<keyword evidence="4 6" id="KW-0472">Membrane</keyword>
<dbReference type="OrthoDB" id="2901184at2759"/>
<dbReference type="CDD" id="cd09317">
    <property type="entry name" value="TDT_Mae1_like"/>
    <property type="match status" value="1"/>
</dbReference>
<feature type="transmembrane region" description="Helical" evidence="6">
    <location>
        <begin position="216"/>
        <end position="238"/>
    </location>
</feature>
<evidence type="ECO:0000256" key="5">
    <source>
        <dbReference type="SAM" id="MobiDB-lite"/>
    </source>
</evidence>
<dbReference type="STRING" id="498257.G2X9Z4"/>
<dbReference type="eggNOG" id="ENOG502R08Y">
    <property type="taxonomic scope" value="Eukaryota"/>
</dbReference>
<reference evidence="8" key="2">
    <citation type="journal article" date="2011" name="PLoS Pathog.">
        <title>Comparative genomics yields insights into niche adaptation of plant vascular wilt pathogens.</title>
        <authorList>
            <person name="Klosterman S.J."/>
            <person name="Subbarao K.V."/>
            <person name="Kang S."/>
            <person name="Veronese P."/>
            <person name="Gold S.E."/>
            <person name="Thomma B.P.H.J."/>
            <person name="Chen Z."/>
            <person name="Henrissat B."/>
            <person name="Lee Y.-H."/>
            <person name="Park J."/>
            <person name="Garcia-Pedrajas M.D."/>
            <person name="Barbara D.J."/>
            <person name="Anchieta A."/>
            <person name="de Jonge R."/>
            <person name="Santhanam P."/>
            <person name="Maruthachalam K."/>
            <person name="Atallah Z."/>
            <person name="Amyotte S.G."/>
            <person name="Paz Z."/>
            <person name="Inderbitzin P."/>
            <person name="Hayes R.J."/>
            <person name="Heiman D.I."/>
            <person name="Young S."/>
            <person name="Zeng Q."/>
            <person name="Engels R."/>
            <person name="Galagan J."/>
            <person name="Cuomo C.A."/>
            <person name="Dobinson K.F."/>
            <person name="Ma L.-J."/>
        </authorList>
    </citation>
    <scope>NUCLEOTIDE SEQUENCE [LARGE SCALE GENOMIC DNA]</scope>
    <source>
        <strain evidence="8">VdLs.17 / ATCC MYA-4575 / FGSC 10137</strain>
    </source>
</reference>
<organism evidence="7 8">
    <name type="scientific">Verticillium dahliae (strain VdLs.17 / ATCC MYA-4575 / FGSC 10137)</name>
    <name type="common">Verticillium wilt</name>
    <dbReference type="NCBI Taxonomy" id="498257"/>
    <lineage>
        <taxon>Eukaryota</taxon>
        <taxon>Fungi</taxon>
        <taxon>Dikarya</taxon>
        <taxon>Ascomycota</taxon>
        <taxon>Pezizomycotina</taxon>
        <taxon>Sordariomycetes</taxon>
        <taxon>Hypocreomycetidae</taxon>
        <taxon>Glomerellales</taxon>
        <taxon>Plectosphaerellaceae</taxon>
        <taxon>Verticillium</taxon>
    </lineage>
</organism>
<proteinExistence type="predicted"/>
<evidence type="ECO:0000256" key="3">
    <source>
        <dbReference type="ARBA" id="ARBA00022989"/>
    </source>
</evidence>
<gene>
    <name evidence="7" type="ORF">VDAG_06897</name>
</gene>
<feature type="compositionally biased region" description="Low complexity" evidence="5">
    <location>
        <begin position="63"/>
        <end position="76"/>
    </location>
</feature>
<dbReference type="KEGG" id="vda:VDAG_06897"/>
<dbReference type="OMA" id="FYHYPYT"/>
<evidence type="ECO:0008006" key="9">
    <source>
        <dbReference type="Google" id="ProtNLM"/>
    </source>
</evidence>
<feature type="transmembrane region" description="Helical" evidence="6">
    <location>
        <begin position="143"/>
        <end position="162"/>
    </location>
</feature>
<dbReference type="GO" id="GO:0015140">
    <property type="term" value="F:malate transmembrane transporter activity"/>
    <property type="evidence" value="ECO:0007669"/>
    <property type="project" value="InterPro"/>
</dbReference>
<feature type="compositionally biased region" description="Polar residues" evidence="5">
    <location>
        <begin position="38"/>
        <end position="53"/>
    </location>
</feature>
<feature type="transmembrane region" description="Helical" evidence="6">
    <location>
        <begin position="407"/>
        <end position="428"/>
    </location>
</feature>
<accession>G2X9Z4</accession>
<feature type="transmembrane region" description="Helical" evidence="6">
    <location>
        <begin position="325"/>
        <end position="344"/>
    </location>
</feature>
<dbReference type="InParanoid" id="G2X9Z4"/>
<evidence type="ECO:0000256" key="4">
    <source>
        <dbReference type="ARBA" id="ARBA00023136"/>
    </source>
</evidence>
<dbReference type="Gene3D" id="1.50.10.150">
    <property type="entry name" value="Voltage-dependent anion channel"/>
    <property type="match status" value="1"/>
</dbReference>
<dbReference type="HOGENOM" id="CLU_030057_2_1_1"/>
<feature type="transmembrane region" description="Helical" evidence="6">
    <location>
        <begin position="434"/>
        <end position="459"/>
    </location>
</feature>
<feature type="transmembrane region" description="Helical" evidence="6">
    <location>
        <begin position="182"/>
        <end position="204"/>
    </location>
</feature>
<comment type="subcellular location">
    <subcellularLocation>
        <location evidence="1">Membrane</location>
        <topology evidence="1">Multi-pass membrane protein</topology>
    </subcellularLocation>
</comment>
<dbReference type="GO" id="GO:0016020">
    <property type="term" value="C:membrane"/>
    <property type="evidence" value="ECO:0007669"/>
    <property type="project" value="UniProtKB-SubCell"/>
</dbReference>
<dbReference type="AlphaFoldDB" id="G2X9Z4"/>
<evidence type="ECO:0000313" key="8">
    <source>
        <dbReference type="Proteomes" id="UP000001611"/>
    </source>
</evidence>
<keyword evidence="3 6" id="KW-1133">Transmembrane helix</keyword>
<sequence>MAPPRTEVVQHVASNGYESPDENNLPLLFSVPPPAKPATSSPVTDAASKQSGSAHEPSEAVARRAPASPSGPRSRPTLASSHGSSLNGILATAATKPNGKVSLRDRIACHQWTWFAMTMATGGIASVLHSLSYRSAWLDGVGIAFFIFNILLFITNCGLLLARFRLRPGSFMNSFTDQMESLFIPSFFVSITGIMINTCQYGVPHTGPWLLRTMEVMFWINLALSVMVSATIYLILWSTLIFPIHMMTPVWVFPAYPLLLNAPFAGNLIASAVSSGQGLTVNTTAVALSAIAAQGAGCLIAFMISSAFIYRLMTQKLPRDAQRPGVFISIGPYAFTVAGIVQISSQAEVVLPQNFMGTDQAVPIVKIMAVMIGLWLWGLSMWFFLVSVGSLWKYAKPDRTMPFHMTWWSFVFPNTALITATEAMAKAFENGGLMILSCVMTGCLIVVWAAIFVTMLVCLKQRKLLWPKDDK</sequence>
<protein>
    <recommendedName>
        <fullName evidence="9">Malic acid transport protein</fullName>
    </recommendedName>
</protein>
<feature type="transmembrane region" description="Helical" evidence="6">
    <location>
        <begin position="112"/>
        <end position="131"/>
    </location>
</feature>
<dbReference type="GeneID" id="20708360"/>
<feature type="transmembrane region" description="Helical" evidence="6">
    <location>
        <begin position="250"/>
        <end position="273"/>
    </location>
</feature>
<dbReference type="InterPro" id="IPR030185">
    <property type="entry name" value="Mae1"/>
</dbReference>
<reference evidence="7 8" key="1">
    <citation type="submission" date="2008-03" db="EMBL/GenBank/DDBJ databases">
        <title>The Genome Sequence of Verticillium dahliae VdLs.17.</title>
        <authorList>
            <consortium name="The Broad Institute Genome Sequencing Platform"/>
            <person name="Ma L.-J.J."/>
            <person name="Klosterman S.J."/>
            <person name="Subbarao K."/>
            <person name="Dobinson K."/>
            <person name="Veronese P."/>
            <person name="Kang S."/>
            <person name="Gold S.E."/>
            <person name="Young S."/>
            <person name="Jaffe D."/>
            <person name="Gnerre S."/>
            <person name="Berlin A."/>
            <person name="Heiman D."/>
            <person name="Hepburn T."/>
            <person name="Sykes S."/>
            <person name="Alvarado L."/>
            <person name="Kodira C.D."/>
            <person name="Lander E."/>
            <person name="Galagan J."/>
            <person name="Nusbaum C."/>
            <person name="Birren B."/>
        </authorList>
    </citation>
    <scope>NUCLEOTIDE SEQUENCE [LARGE SCALE GENOMIC DNA]</scope>
    <source>
        <strain evidence="8">VdLs.17 / ATCC MYA-4575 / FGSC 10137</strain>
    </source>
</reference>
<feature type="region of interest" description="Disordered" evidence="5">
    <location>
        <begin position="1"/>
        <end position="84"/>
    </location>
</feature>
<dbReference type="RefSeq" id="XP_009654097.1">
    <property type="nucleotide sequence ID" value="XM_009655802.1"/>
</dbReference>
<keyword evidence="8" id="KW-1185">Reference proteome</keyword>
<dbReference type="PANTHER" id="PTHR31162:SF3">
    <property type="entry name" value="TRANSPORTER_MALIC ACID TRANSPORT PROTEIN, PUTATIVE-RELATED"/>
    <property type="match status" value="1"/>
</dbReference>
<feature type="transmembrane region" description="Helical" evidence="6">
    <location>
        <begin position="285"/>
        <end position="313"/>
    </location>
</feature>
<evidence type="ECO:0000256" key="6">
    <source>
        <dbReference type="SAM" id="Phobius"/>
    </source>
</evidence>
<dbReference type="Proteomes" id="UP000001611">
    <property type="component" value="Unassembled WGS sequence"/>
</dbReference>